<evidence type="ECO:0000313" key="1">
    <source>
        <dbReference type="EMBL" id="KAJ1695710.1"/>
    </source>
</evidence>
<dbReference type="PANTHER" id="PTHR32278">
    <property type="entry name" value="F-BOX DOMAIN-CONTAINING PROTEIN"/>
    <property type="match status" value="1"/>
</dbReference>
<proteinExistence type="predicted"/>
<dbReference type="PANTHER" id="PTHR32278:SF111">
    <property type="entry name" value="F-BOX PROTEIN PP2-B12-RELATED"/>
    <property type="match status" value="1"/>
</dbReference>
<dbReference type="AlphaFoldDB" id="A0A9Q0CKP7"/>
<name>A0A9Q0CKP7_9POAL</name>
<sequence>MNLLRLHRRRPSPGSRRDEDHVRIRITEDDERRERIITARNRMFTARSLEIEHSDKAENWIWIPQNDERFPEVLELLKVWWFDIKVRINFVLLSPETNYAAYLIFRTMAHSEGLDSFQEASVFSDGLRSKIVCIKPRVAISPNDGIGLPVERPDGWMELELGQFYCNQTTNREVVVCLKETNGNIKKSGLIVAGVEVRHI</sequence>
<keyword evidence="2" id="KW-1185">Reference proteome</keyword>
<organism evidence="1 2">
    <name type="scientific">Rhynchospora breviuscula</name>
    <dbReference type="NCBI Taxonomy" id="2022672"/>
    <lineage>
        <taxon>Eukaryota</taxon>
        <taxon>Viridiplantae</taxon>
        <taxon>Streptophyta</taxon>
        <taxon>Embryophyta</taxon>
        <taxon>Tracheophyta</taxon>
        <taxon>Spermatophyta</taxon>
        <taxon>Magnoliopsida</taxon>
        <taxon>Liliopsida</taxon>
        <taxon>Poales</taxon>
        <taxon>Cyperaceae</taxon>
        <taxon>Cyperoideae</taxon>
        <taxon>Rhynchosporeae</taxon>
        <taxon>Rhynchospora</taxon>
    </lineage>
</organism>
<dbReference type="EMBL" id="JAMQYH010000003">
    <property type="protein sequence ID" value="KAJ1695710.1"/>
    <property type="molecule type" value="Genomic_DNA"/>
</dbReference>
<dbReference type="Proteomes" id="UP001151287">
    <property type="component" value="Unassembled WGS sequence"/>
</dbReference>
<reference evidence="1" key="1">
    <citation type="journal article" date="2022" name="Cell">
        <title>Repeat-based holocentromeres influence genome architecture and karyotype evolution.</title>
        <authorList>
            <person name="Hofstatter P.G."/>
            <person name="Thangavel G."/>
            <person name="Lux T."/>
            <person name="Neumann P."/>
            <person name="Vondrak T."/>
            <person name="Novak P."/>
            <person name="Zhang M."/>
            <person name="Costa L."/>
            <person name="Castellani M."/>
            <person name="Scott A."/>
            <person name="Toegelov H."/>
            <person name="Fuchs J."/>
            <person name="Mata-Sucre Y."/>
            <person name="Dias Y."/>
            <person name="Vanzela A.L.L."/>
            <person name="Huettel B."/>
            <person name="Almeida C.C.S."/>
            <person name="Simkova H."/>
            <person name="Souza G."/>
            <person name="Pedrosa-Harand A."/>
            <person name="Macas J."/>
            <person name="Mayer K.F.X."/>
            <person name="Houben A."/>
            <person name="Marques A."/>
        </authorList>
    </citation>
    <scope>NUCLEOTIDE SEQUENCE</scope>
    <source>
        <strain evidence="1">RhyBre1mFocal</strain>
    </source>
</reference>
<evidence type="ECO:0000313" key="2">
    <source>
        <dbReference type="Proteomes" id="UP001151287"/>
    </source>
</evidence>
<comment type="caution">
    <text evidence="1">The sequence shown here is derived from an EMBL/GenBank/DDBJ whole genome shotgun (WGS) entry which is preliminary data.</text>
</comment>
<dbReference type="InterPro" id="IPR025886">
    <property type="entry name" value="PP2-like"/>
</dbReference>
<protein>
    <submittedName>
        <fullName evidence="1">Uncharacterized protein</fullName>
    </submittedName>
</protein>
<gene>
    <name evidence="1" type="ORF">LUZ63_012408</name>
</gene>
<accession>A0A9Q0CKP7</accession>
<dbReference type="Pfam" id="PF14299">
    <property type="entry name" value="PP2"/>
    <property type="match status" value="1"/>
</dbReference>
<dbReference type="OrthoDB" id="650054at2759"/>